<accession>A0AAV4N037</accession>
<dbReference type="Proteomes" id="UP001054945">
    <property type="component" value="Unassembled WGS sequence"/>
</dbReference>
<protein>
    <submittedName>
        <fullName evidence="1">Uncharacterized protein</fullName>
    </submittedName>
</protein>
<evidence type="ECO:0000313" key="1">
    <source>
        <dbReference type="EMBL" id="GIX78046.1"/>
    </source>
</evidence>
<sequence>MGRHERLSRKGCGAEEGWAVNSRILAREDYYKMDNLPPRDDALDECITNSAAFFFLIPRGGSATYQTGLPHKSTCFGVTAPNNRCRPSMSSSFAFLFS</sequence>
<dbReference type="EMBL" id="BPLR01002813">
    <property type="protein sequence ID" value="GIX78046.1"/>
    <property type="molecule type" value="Genomic_DNA"/>
</dbReference>
<name>A0AAV4N037_CAEEX</name>
<proteinExistence type="predicted"/>
<gene>
    <name evidence="1" type="ORF">CEXT_517201</name>
</gene>
<evidence type="ECO:0000313" key="2">
    <source>
        <dbReference type="Proteomes" id="UP001054945"/>
    </source>
</evidence>
<reference evidence="1 2" key="1">
    <citation type="submission" date="2021-06" db="EMBL/GenBank/DDBJ databases">
        <title>Caerostris extrusa draft genome.</title>
        <authorList>
            <person name="Kono N."/>
            <person name="Arakawa K."/>
        </authorList>
    </citation>
    <scope>NUCLEOTIDE SEQUENCE [LARGE SCALE GENOMIC DNA]</scope>
</reference>
<dbReference type="AlphaFoldDB" id="A0AAV4N037"/>
<organism evidence="1 2">
    <name type="scientific">Caerostris extrusa</name>
    <name type="common">Bark spider</name>
    <name type="synonym">Caerostris bankana</name>
    <dbReference type="NCBI Taxonomy" id="172846"/>
    <lineage>
        <taxon>Eukaryota</taxon>
        <taxon>Metazoa</taxon>
        <taxon>Ecdysozoa</taxon>
        <taxon>Arthropoda</taxon>
        <taxon>Chelicerata</taxon>
        <taxon>Arachnida</taxon>
        <taxon>Araneae</taxon>
        <taxon>Araneomorphae</taxon>
        <taxon>Entelegynae</taxon>
        <taxon>Araneoidea</taxon>
        <taxon>Araneidae</taxon>
        <taxon>Caerostris</taxon>
    </lineage>
</organism>
<keyword evidence="2" id="KW-1185">Reference proteome</keyword>
<comment type="caution">
    <text evidence="1">The sequence shown here is derived from an EMBL/GenBank/DDBJ whole genome shotgun (WGS) entry which is preliminary data.</text>
</comment>